<dbReference type="RefSeq" id="WP_188698141.1">
    <property type="nucleotide sequence ID" value="NZ_BMLY01000009.1"/>
</dbReference>
<reference evidence="3" key="1">
    <citation type="journal article" date="2019" name="Int. J. Syst. Evol. Microbiol.">
        <title>The Global Catalogue of Microorganisms (GCM) 10K type strain sequencing project: providing services to taxonomists for standard genome sequencing and annotation.</title>
        <authorList>
            <consortium name="The Broad Institute Genomics Platform"/>
            <consortium name="The Broad Institute Genome Sequencing Center for Infectious Disease"/>
            <person name="Wu L."/>
            <person name="Ma J."/>
        </authorList>
    </citation>
    <scope>NUCLEOTIDE SEQUENCE [LARGE SCALE GENOMIC DNA]</scope>
    <source>
        <strain evidence="3">CGMCC 1.8860</strain>
    </source>
</reference>
<feature type="domain" description="Transglutaminase-like" evidence="1">
    <location>
        <begin position="154"/>
        <end position="216"/>
    </location>
</feature>
<dbReference type="InterPro" id="IPR013589">
    <property type="entry name" value="Bac_transglu_N"/>
</dbReference>
<gene>
    <name evidence="2" type="ORF">GCM10010971_39000</name>
</gene>
<evidence type="ECO:0000313" key="3">
    <source>
        <dbReference type="Proteomes" id="UP000621859"/>
    </source>
</evidence>
<dbReference type="Pfam" id="PF01841">
    <property type="entry name" value="Transglut_core"/>
    <property type="match status" value="1"/>
</dbReference>
<evidence type="ECO:0000259" key="1">
    <source>
        <dbReference type="SMART" id="SM00460"/>
    </source>
</evidence>
<name>A0ABQ2PRW4_9NEIS</name>
<evidence type="ECO:0000313" key="2">
    <source>
        <dbReference type="EMBL" id="GGP28081.1"/>
    </source>
</evidence>
<dbReference type="EMBL" id="BMLY01000009">
    <property type="protein sequence ID" value="GGP28081.1"/>
    <property type="molecule type" value="Genomic_DNA"/>
</dbReference>
<dbReference type="SUPFAM" id="SSF54001">
    <property type="entry name" value="Cysteine proteinases"/>
    <property type="match status" value="1"/>
</dbReference>
<keyword evidence="3" id="KW-1185">Reference proteome</keyword>
<protein>
    <submittedName>
        <fullName evidence="2">Transglutaminase</fullName>
    </submittedName>
</protein>
<comment type="caution">
    <text evidence="2">The sequence shown here is derived from an EMBL/GenBank/DDBJ whole genome shotgun (WGS) entry which is preliminary data.</text>
</comment>
<proteinExistence type="predicted"/>
<dbReference type="PANTHER" id="PTHR33490:SF6">
    <property type="entry name" value="SLL1049 PROTEIN"/>
    <property type="match status" value="1"/>
</dbReference>
<dbReference type="InterPro" id="IPR038765">
    <property type="entry name" value="Papain-like_cys_pep_sf"/>
</dbReference>
<sequence>MHLEIHHETIYRYDTPVSHSVQLLRLSPRRDPDQTTVHWQLEMPGTTDLTIDAYGNEQHVLTLDQPVTEIRIVAQGVVETRPPIPQRDVIPALVFRQATSLTTADDAIKAFAHNYQRLIEKHGRHGLMDLMADLLDHMPYTPGQTDASTPAQESFAQRLGVCQDHAHVFIAVCRYLGIPARYVSGYLYTENDHHVASHAWVEALTDGAWYAFDVSNACIPDERYVRLAIGLDYLDACPVRGLRRGGGAETMVSHTRVRSILHFQQHQQQQQQQ</sequence>
<dbReference type="Gene3D" id="3.10.620.30">
    <property type="match status" value="1"/>
</dbReference>
<dbReference type="SMART" id="SM00460">
    <property type="entry name" value="TGc"/>
    <property type="match status" value="1"/>
</dbReference>
<organism evidence="2 3">
    <name type="scientific">Silvimonas amylolytica</name>
    <dbReference type="NCBI Taxonomy" id="449663"/>
    <lineage>
        <taxon>Bacteria</taxon>
        <taxon>Pseudomonadati</taxon>
        <taxon>Pseudomonadota</taxon>
        <taxon>Betaproteobacteria</taxon>
        <taxon>Neisseriales</taxon>
        <taxon>Chitinibacteraceae</taxon>
        <taxon>Silvimonas</taxon>
    </lineage>
</organism>
<dbReference type="PANTHER" id="PTHR33490">
    <property type="entry name" value="BLR5614 PROTEIN-RELATED"/>
    <property type="match status" value="1"/>
</dbReference>
<dbReference type="Pfam" id="PF08379">
    <property type="entry name" value="Bact_transglu_N"/>
    <property type="match status" value="1"/>
</dbReference>
<dbReference type="InterPro" id="IPR002931">
    <property type="entry name" value="Transglutaminase-like"/>
</dbReference>
<dbReference type="Proteomes" id="UP000621859">
    <property type="component" value="Unassembled WGS sequence"/>
</dbReference>
<accession>A0ABQ2PRW4</accession>